<feature type="domain" description="EGF-like" evidence="6">
    <location>
        <begin position="248"/>
        <end position="288"/>
    </location>
</feature>
<dbReference type="InterPro" id="IPR026060">
    <property type="entry name" value="AMY1"/>
</dbReference>
<dbReference type="PANTHER" id="PTHR13168">
    <property type="entry name" value="ASSOCIATE OF C-MYC AMY-1"/>
    <property type="match status" value="1"/>
</dbReference>
<comment type="caution">
    <text evidence="4">Lacks conserved residue(s) required for the propagation of feature annotation.</text>
</comment>
<evidence type="ECO:0000256" key="2">
    <source>
        <dbReference type="ARBA" id="ARBA00009389"/>
    </source>
</evidence>
<keyword evidence="9" id="KW-1185">Reference proteome</keyword>
<feature type="coiled-coil region" evidence="5">
    <location>
        <begin position="96"/>
        <end position="130"/>
    </location>
</feature>
<dbReference type="Proteomes" id="UP000275408">
    <property type="component" value="Unassembled WGS sequence"/>
</dbReference>
<keyword evidence="3" id="KW-0539">Nucleus</keyword>
<dbReference type="PANTHER" id="PTHR13168:SF0">
    <property type="entry name" value="C-MYC-BINDING PROTEIN"/>
    <property type="match status" value="1"/>
</dbReference>
<feature type="domain" description="Apple" evidence="7">
    <location>
        <begin position="144"/>
        <end position="228"/>
    </location>
</feature>
<dbReference type="EMBL" id="RCHS01000500">
    <property type="protein sequence ID" value="RMX58502.1"/>
    <property type="molecule type" value="Genomic_DNA"/>
</dbReference>
<comment type="caution">
    <text evidence="8">The sequence shown here is derived from an EMBL/GenBank/DDBJ whole genome shotgun (WGS) entry which is preliminary data.</text>
</comment>
<reference evidence="8 9" key="1">
    <citation type="journal article" date="2018" name="Sci. Rep.">
        <title>Comparative analysis of the Pocillopora damicornis genome highlights role of immune system in coral evolution.</title>
        <authorList>
            <person name="Cunning R."/>
            <person name="Bay R.A."/>
            <person name="Gillette P."/>
            <person name="Baker A.C."/>
            <person name="Traylor-Knowles N."/>
        </authorList>
    </citation>
    <scope>NUCLEOTIDE SEQUENCE [LARGE SCALE GENOMIC DNA]</scope>
    <source>
        <strain evidence="8">RSMAS</strain>
        <tissue evidence="8">Whole animal</tissue>
    </source>
</reference>
<dbReference type="PROSITE" id="PS00022">
    <property type="entry name" value="EGF_1"/>
    <property type="match status" value="1"/>
</dbReference>
<gene>
    <name evidence="8" type="ORF">pdam_00010740</name>
</gene>
<dbReference type="AlphaFoldDB" id="A0A3M6UXV8"/>
<dbReference type="Pfam" id="PF00008">
    <property type="entry name" value="EGF"/>
    <property type="match status" value="1"/>
</dbReference>
<dbReference type="STRING" id="46731.A0A3M6UXV8"/>
<comment type="subcellular location">
    <subcellularLocation>
        <location evidence="1">Nucleus</location>
    </subcellularLocation>
</comment>
<organism evidence="8 9">
    <name type="scientific">Pocillopora damicornis</name>
    <name type="common">Cauliflower coral</name>
    <name type="synonym">Millepora damicornis</name>
    <dbReference type="NCBI Taxonomy" id="46731"/>
    <lineage>
        <taxon>Eukaryota</taxon>
        <taxon>Metazoa</taxon>
        <taxon>Cnidaria</taxon>
        <taxon>Anthozoa</taxon>
        <taxon>Hexacorallia</taxon>
        <taxon>Scleractinia</taxon>
        <taxon>Astrocoeniina</taxon>
        <taxon>Pocilloporidae</taxon>
        <taxon>Pocillopora</taxon>
    </lineage>
</organism>
<evidence type="ECO:0000259" key="7">
    <source>
        <dbReference type="PROSITE" id="PS50948"/>
    </source>
</evidence>
<proteinExistence type="inferred from homology"/>
<dbReference type="CDD" id="cd00054">
    <property type="entry name" value="EGF_CA"/>
    <property type="match status" value="1"/>
</dbReference>
<dbReference type="InterPro" id="IPR014716">
    <property type="entry name" value="Fibrinogen_a/b/g_C_1"/>
</dbReference>
<dbReference type="InterPro" id="IPR003609">
    <property type="entry name" value="Pan_app"/>
</dbReference>
<evidence type="ECO:0000256" key="3">
    <source>
        <dbReference type="ARBA" id="ARBA00023242"/>
    </source>
</evidence>
<evidence type="ECO:0000256" key="1">
    <source>
        <dbReference type="ARBA" id="ARBA00004123"/>
    </source>
</evidence>
<dbReference type="CDD" id="cd21937">
    <property type="entry name" value="ZIP_MycBP-like"/>
    <property type="match status" value="1"/>
</dbReference>
<dbReference type="SUPFAM" id="SSF75704">
    <property type="entry name" value="Mitotic arrest deficient-like 1, Mad1"/>
    <property type="match status" value="1"/>
</dbReference>
<keyword evidence="5" id="KW-0175">Coiled coil</keyword>
<keyword evidence="4" id="KW-1015">Disulfide bond</keyword>
<dbReference type="GO" id="GO:0003713">
    <property type="term" value="F:transcription coactivator activity"/>
    <property type="evidence" value="ECO:0007669"/>
    <property type="project" value="InterPro"/>
</dbReference>
<evidence type="ECO:0000259" key="6">
    <source>
        <dbReference type="PROSITE" id="PS50026"/>
    </source>
</evidence>
<protein>
    <recommendedName>
        <fullName evidence="10">EGF-like domain-containing protein</fullName>
    </recommendedName>
</protein>
<dbReference type="SUPFAM" id="SSF57196">
    <property type="entry name" value="EGF/Laminin"/>
    <property type="match status" value="1"/>
</dbReference>
<evidence type="ECO:0000256" key="4">
    <source>
        <dbReference type="PROSITE-ProRule" id="PRU00076"/>
    </source>
</evidence>
<dbReference type="Gene3D" id="3.90.215.10">
    <property type="entry name" value="Gamma Fibrinogen, chain A, domain 1"/>
    <property type="match status" value="1"/>
</dbReference>
<feature type="disulfide bond" evidence="4">
    <location>
        <begin position="278"/>
        <end position="287"/>
    </location>
</feature>
<dbReference type="Gene3D" id="2.10.25.10">
    <property type="entry name" value="Laminin"/>
    <property type="match status" value="1"/>
</dbReference>
<dbReference type="InterPro" id="IPR036056">
    <property type="entry name" value="Fibrinogen-like_C"/>
</dbReference>
<evidence type="ECO:0000313" key="9">
    <source>
        <dbReference type="Proteomes" id="UP000275408"/>
    </source>
</evidence>
<dbReference type="SMART" id="SM00473">
    <property type="entry name" value="PAN_AP"/>
    <property type="match status" value="1"/>
</dbReference>
<dbReference type="GO" id="GO:0005634">
    <property type="term" value="C:nucleus"/>
    <property type="evidence" value="ECO:0007669"/>
    <property type="project" value="UniProtKB-SubCell"/>
</dbReference>
<evidence type="ECO:0008006" key="10">
    <source>
        <dbReference type="Google" id="ProtNLM"/>
    </source>
</evidence>
<comment type="similarity">
    <text evidence="2">Belongs to the AMY1 family.</text>
</comment>
<dbReference type="InterPro" id="IPR000742">
    <property type="entry name" value="EGF"/>
</dbReference>
<keyword evidence="4" id="KW-0245">EGF-like domain</keyword>
<evidence type="ECO:0000256" key="5">
    <source>
        <dbReference type="SAM" id="Coils"/>
    </source>
</evidence>
<sequence>MPAQPPSWENARQFFYFDFTNLLNSFKPFGLRKMTSQYRVADSKREEFRKYLEKAGVMDALTKVLVNLYEEPEKPANALDFMKDHLHGGPPETADIEALKNEVSDLRQKVEQLTMENNDLKQRLQSYEPQAEDNNPSVCLSDTCQKISLDVHRDAVQDSKFVGHVFHSSKTLSPVQCYMWCIEDCRCLSFNYNDTDEGKFCELNEANHFTNKSSLKPSPGSTYYNLRKDDFIKINSDMVPCVGDVTCGNDCCRNNLCLNGGTCTEICEPTSVRYSCSCPELFVGKHCETKPGSCQDYKAAGFNSSGLYKVTDGSNQTFTVFCDFDSEPDFAWNLIESFSLSNKNLVQSIVFSDYDDSKAVSGETPNWQTYLIRPSYFAWLGSRSTHWRATCRYDTDGVVYRDYMRTSFEDFDLMNIQVPIVAKCVKFEIINVRGYECKSCTAPLWNKKDQSALHTDSSRSFCQFNGNRGNVVDNEDNFGSYNTFNPAFRCTSSADATTQFWVGGK</sequence>
<name>A0A3M6UXV8_POCDA</name>
<dbReference type="SUPFAM" id="SSF57414">
    <property type="entry name" value="Hairpin loop containing domain-like"/>
    <property type="match status" value="1"/>
</dbReference>
<accession>A0A3M6UXV8</accession>
<evidence type="ECO:0000313" key="8">
    <source>
        <dbReference type="EMBL" id="RMX58502.1"/>
    </source>
</evidence>
<dbReference type="PROSITE" id="PS50026">
    <property type="entry name" value="EGF_3"/>
    <property type="match status" value="1"/>
</dbReference>
<dbReference type="Gene3D" id="6.10.250.1060">
    <property type="match status" value="1"/>
</dbReference>
<dbReference type="PROSITE" id="PS50948">
    <property type="entry name" value="PAN"/>
    <property type="match status" value="1"/>
</dbReference>
<dbReference type="Pfam" id="PF00024">
    <property type="entry name" value="PAN_1"/>
    <property type="match status" value="1"/>
</dbReference>
<dbReference type="PRINTS" id="PR02028">
    <property type="entry name" value="CMYCBINDINGP"/>
</dbReference>
<dbReference type="OrthoDB" id="5945554at2759"/>
<dbReference type="SUPFAM" id="SSF56496">
    <property type="entry name" value="Fibrinogen C-terminal domain-like"/>
    <property type="match status" value="1"/>
</dbReference>